<feature type="compositionally biased region" description="Polar residues" evidence="1">
    <location>
        <begin position="24"/>
        <end position="34"/>
    </location>
</feature>
<dbReference type="AlphaFoldDB" id="A0AAD1SJV7"/>
<name>A0AAD1SJV7_PELCU</name>
<keyword evidence="3" id="KW-1185">Reference proteome</keyword>
<proteinExistence type="predicted"/>
<protein>
    <submittedName>
        <fullName evidence="2">Uncharacterized protein</fullName>
    </submittedName>
</protein>
<reference evidence="2" key="1">
    <citation type="submission" date="2022-03" db="EMBL/GenBank/DDBJ databases">
        <authorList>
            <person name="Alioto T."/>
            <person name="Alioto T."/>
            <person name="Gomez Garrido J."/>
        </authorList>
    </citation>
    <scope>NUCLEOTIDE SEQUENCE</scope>
</reference>
<gene>
    <name evidence="2" type="ORF">PECUL_23A026801</name>
</gene>
<feature type="non-terminal residue" evidence="2">
    <location>
        <position position="1"/>
    </location>
</feature>
<sequence length="92" mass="10314">LDLIFEKLSAKFEEKKQKILAAQLHSTDTPTQITHMHRSTSKPPGNRMGWEALLLARQKSKEQDITVSSGPEAELAPVMELPGTRAMGQHFF</sequence>
<dbReference type="EMBL" id="OW240917">
    <property type="protein sequence ID" value="CAH2302953.1"/>
    <property type="molecule type" value="Genomic_DNA"/>
</dbReference>
<feature type="region of interest" description="Disordered" evidence="1">
    <location>
        <begin position="24"/>
        <end position="47"/>
    </location>
</feature>
<evidence type="ECO:0000313" key="2">
    <source>
        <dbReference type="EMBL" id="CAH2302953.1"/>
    </source>
</evidence>
<evidence type="ECO:0000256" key="1">
    <source>
        <dbReference type="SAM" id="MobiDB-lite"/>
    </source>
</evidence>
<accession>A0AAD1SJV7</accession>
<organism evidence="2 3">
    <name type="scientific">Pelobates cultripes</name>
    <name type="common">Western spadefoot toad</name>
    <dbReference type="NCBI Taxonomy" id="61616"/>
    <lineage>
        <taxon>Eukaryota</taxon>
        <taxon>Metazoa</taxon>
        <taxon>Chordata</taxon>
        <taxon>Craniata</taxon>
        <taxon>Vertebrata</taxon>
        <taxon>Euteleostomi</taxon>
        <taxon>Amphibia</taxon>
        <taxon>Batrachia</taxon>
        <taxon>Anura</taxon>
        <taxon>Pelobatoidea</taxon>
        <taxon>Pelobatidae</taxon>
        <taxon>Pelobates</taxon>
    </lineage>
</organism>
<evidence type="ECO:0000313" key="3">
    <source>
        <dbReference type="Proteomes" id="UP001295444"/>
    </source>
</evidence>
<dbReference type="Proteomes" id="UP001295444">
    <property type="component" value="Chromosome 06"/>
</dbReference>